<dbReference type="RefSeq" id="WP_066772043.1">
    <property type="nucleotide sequence ID" value="NZ_CP013244.1"/>
</dbReference>
<accession>A0A1B1AJF3</accession>
<dbReference type="InterPro" id="IPR039422">
    <property type="entry name" value="MarR/SlyA-like"/>
</dbReference>
<dbReference type="OrthoDB" id="2287011at2"/>
<dbReference type="Proteomes" id="UP000092498">
    <property type="component" value="Chromosome"/>
</dbReference>
<gene>
    <name evidence="5" type="ORF">ATE48_12595</name>
</gene>
<dbReference type="InterPro" id="IPR000835">
    <property type="entry name" value="HTH_MarR-typ"/>
</dbReference>
<keyword evidence="6" id="KW-1185">Reference proteome</keyword>
<evidence type="ECO:0000256" key="1">
    <source>
        <dbReference type="ARBA" id="ARBA00023015"/>
    </source>
</evidence>
<dbReference type="InterPro" id="IPR036390">
    <property type="entry name" value="WH_DNA-bd_sf"/>
</dbReference>
<feature type="domain" description="HTH marR-type" evidence="4">
    <location>
        <begin position="21"/>
        <end position="153"/>
    </location>
</feature>
<dbReference type="KEGG" id="cbot:ATE48_12595"/>
<dbReference type="Pfam" id="PF01047">
    <property type="entry name" value="MarR"/>
    <property type="match status" value="1"/>
</dbReference>
<dbReference type="InParanoid" id="A0A1B1AJF3"/>
<evidence type="ECO:0000313" key="6">
    <source>
        <dbReference type="Proteomes" id="UP000092498"/>
    </source>
</evidence>
<dbReference type="PANTHER" id="PTHR33164">
    <property type="entry name" value="TRANSCRIPTIONAL REGULATOR, MARR FAMILY"/>
    <property type="match status" value="1"/>
</dbReference>
<dbReference type="PRINTS" id="PR00598">
    <property type="entry name" value="HTHMARR"/>
</dbReference>
<dbReference type="GO" id="GO:0003677">
    <property type="term" value="F:DNA binding"/>
    <property type="evidence" value="ECO:0007669"/>
    <property type="project" value="UniProtKB-KW"/>
</dbReference>
<evidence type="ECO:0000313" key="5">
    <source>
        <dbReference type="EMBL" id="ANP46694.1"/>
    </source>
</evidence>
<dbReference type="InterPro" id="IPR023187">
    <property type="entry name" value="Tscrpt_reg_MarR-type_CS"/>
</dbReference>
<dbReference type="Gene3D" id="1.10.10.10">
    <property type="entry name" value="Winged helix-like DNA-binding domain superfamily/Winged helix DNA-binding domain"/>
    <property type="match status" value="1"/>
</dbReference>
<reference evidence="5 6" key="1">
    <citation type="submission" date="2015-11" db="EMBL/GenBank/DDBJ databases">
        <title>Whole-Genome Sequence of Candidatus Oderbacter manganicum from the National Park Lower Oder Valley, Germany.</title>
        <authorList>
            <person name="Braun B."/>
            <person name="Liere K."/>
            <person name="Szewzyk U."/>
        </authorList>
    </citation>
    <scope>NUCLEOTIDE SEQUENCE [LARGE SCALE GENOMIC DNA]</scope>
    <source>
        <strain evidence="5 6">OTSz_A_272</strain>
    </source>
</reference>
<protein>
    <recommendedName>
        <fullName evidence="4">HTH marR-type domain-containing protein</fullName>
    </recommendedName>
</protein>
<dbReference type="SUPFAM" id="SSF46785">
    <property type="entry name" value="Winged helix' DNA-binding domain"/>
    <property type="match status" value="1"/>
</dbReference>
<dbReference type="STRING" id="1759059.ATE48_12595"/>
<keyword evidence="2" id="KW-0238">DNA-binding</keyword>
<keyword evidence="3" id="KW-0804">Transcription</keyword>
<dbReference type="PANTHER" id="PTHR33164:SF105">
    <property type="entry name" value="TRANSCRIPTIONAL REPRESSOR PROTEIN-RELATED"/>
    <property type="match status" value="1"/>
</dbReference>
<dbReference type="GO" id="GO:0003700">
    <property type="term" value="F:DNA-binding transcription factor activity"/>
    <property type="evidence" value="ECO:0007669"/>
    <property type="project" value="InterPro"/>
</dbReference>
<keyword evidence="1" id="KW-0805">Transcription regulation</keyword>
<evidence type="ECO:0000256" key="2">
    <source>
        <dbReference type="ARBA" id="ARBA00023125"/>
    </source>
</evidence>
<proteinExistence type="predicted"/>
<dbReference type="PROSITE" id="PS01117">
    <property type="entry name" value="HTH_MARR_1"/>
    <property type="match status" value="1"/>
</dbReference>
<name>A0A1B1AJF3_9PROT</name>
<evidence type="ECO:0000259" key="4">
    <source>
        <dbReference type="PROSITE" id="PS50995"/>
    </source>
</evidence>
<evidence type="ECO:0000256" key="3">
    <source>
        <dbReference type="ARBA" id="ARBA00023163"/>
    </source>
</evidence>
<dbReference type="SMART" id="SM00347">
    <property type="entry name" value="HTH_MARR"/>
    <property type="match status" value="1"/>
</dbReference>
<sequence length="153" mass="17180">MPKRQPKSETPSPLIPAKQAPPCLYLRLRLASKRLLSHYEARLAASGVSMSQFGLLAGISEEPDLTMSRLAEKRELSPSTLTRTLRPMEDAGWIEMFTDPDNGRIRRLRLTREGRARLKSAYSGWKQAQAEASKVVSPRDVERVLHATEKLAV</sequence>
<dbReference type="GO" id="GO:0006950">
    <property type="term" value="P:response to stress"/>
    <property type="evidence" value="ECO:0007669"/>
    <property type="project" value="TreeGrafter"/>
</dbReference>
<organism evidence="5 6">
    <name type="scientific">Candidatus Viadribacter manganicus</name>
    <dbReference type="NCBI Taxonomy" id="1759059"/>
    <lineage>
        <taxon>Bacteria</taxon>
        <taxon>Pseudomonadati</taxon>
        <taxon>Pseudomonadota</taxon>
        <taxon>Alphaproteobacteria</taxon>
        <taxon>Hyphomonadales</taxon>
        <taxon>Hyphomonadaceae</taxon>
        <taxon>Candidatus Viadribacter</taxon>
    </lineage>
</organism>
<dbReference type="InterPro" id="IPR036388">
    <property type="entry name" value="WH-like_DNA-bd_sf"/>
</dbReference>
<dbReference type="PROSITE" id="PS50995">
    <property type="entry name" value="HTH_MARR_2"/>
    <property type="match status" value="1"/>
</dbReference>
<dbReference type="AlphaFoldDB" id="A0A1B1AJF3"/>
<dbReference type="EMBL" id="CP013244">
    <property type="protein sequence ID" value="ANP46694.1"/>
    <property type="molecule type" value="Genomic_DNA"/>
</dbReference>